<comment type="caution">
    <text evidence="1">The sequence shown here is derived from an EMBL/GenBank/DDBJ whole genome shotgun (WGS) entry which is preliminary data.</text>
</comment>
<dbReference type="AlphaFoldDB" id="A0A9P8CRZ8"/>
<protein>
    <recommendedName>
        <fullName evidence="3">Inner membrane assembly complex subunit 17</fullName>
    </recommendedName>
</protein>
<dbReference type="EMBL" id="MU251251">
    <property type="protein sequence ID" value="KAG9255241.1"/>
    <property type="molecule type" value="Genomic_DNA"/>
</dbReference>
<evidence type="ECO:0008006" key="3">
    <source>
        <dbReference type="Google" id="ProtNLM"/>
    </source>
</evidence>
<dbReference type="Proteomes" id="UP000887229">
    <property type="component" value="Unassembled WGS sequence"/>
</dbReference>
<dbReference type="GeneID" id="70295814"/>
<sequence length="101" mass="11419">MNASRLIPLRRMPLAPLSISQRRLYASKAPNPASQFYKTFTRPVAKVLLIAVFTYQLIYWSWVKLDTEETKAQADATIAGLEAQVDEYKKKVLAEAKSKSS</sequence>
<accession>A0A9P8CRZ8</accession>
<dbReference type="OrthoDB" id="2120024at2759"/>
<name>A0A9P8CRZ8_9HYPO</name>
<dbReference type="RefSeq" id="XP_046119165.1">
    <property type="nucleotide sequence ID" value="XM_046264911.1"/>
</dbReference>
<gene>
    <name evidence="1" type="ORF">F5Z01DRAFT_673193</name>
</gene>
<keyword evidence="2" id="KW-1185">Reference proteome</keyword>
<evidence type="ECO:0000313" key="2">
    <source>
        <dbReference type="Proteomes" id="UP000887229"/>
    </source>
</evidence>
<evidence type="ECO:0000313" key="1">
    <source>
        <dbReference type="EMBL" id="KAG9255241.1"/>
    </source>
</evidence>
<reference evidence="1" key="1">
    <citation type="journal article" date="2021" name="IMA Fungus">
        <title>Genomic characterization of three marine fungi, including Emericellopsis atlantica sp. nov. with signatures of a generalist lifestyle and marine biomass degradation.</title>
        <authorList>
            <person name="Hagestad O.C."/>
            <person name="Hou L."/>
            <person name="Andersen J.H."/>
            <person name="Hansen E.H."/>
            <person name="Altermark B."/>
            <person name="Li C."/>
            <person name="Kuhnert E."/>
            <person name="Cox R.J."/>
            <person name="Crous P.W."/>
            <person name="Spatafora J.W."/>
            <person name="Lail K."/>
            <person name="Amirebrahimi M."/>
            <person name="Lipzen A."/>
            <person name="Pangilinan J."/>
            <person name="Andreopoulos W."/>
            <person name="Hayes R.D."/>
            <person name="Ng V."/>
            <person name="Grigoriev I.V."/>
            <person name="Jackson S.A."/>
            <person name="Sutton T.D.S."/>
            <person name="Dobson A.D.W."/>
            <person name="Rama T."/>
        </authorList>
    </citation>
    <scope>NUCLEOTIDE SEQUENCE</scope>
    <source>
        <strain evidence="1">TS7</strain>
    </source>
</reference>
<proteinExistence type="predicted"/>
<organism evidence="1 2">
    <name type="scientific">Emericellopsis atlantica</name>
    <dbReference type="NCBI Taxonomy" id="2614577"/>
    <lineage>
        <taxon>Eukaryota</taxon>
        <taxon>Fungi</taxon>
        <taxon>Dikarya</taxon>
        <taxon>Ascomycota</taxon>
        <taxon>Pezizomycotina</taxon>
        <taxon>Sordariomycetes</taxon>
        <taxon>Hypocreomycetidae</taxon>
        <taxon>Hypocreales</taxon>
        <taxon>Bionectriaceae</taxon>
        <taxon>Emericellopsis</taxon>
    </lineage>
</organism>